<gene>
    <name evidence="1" type="ORF">CLUMA_CG011208</name>
</gene>
<organism evidence="1 2">
    <name type="scientific">Clunio marinus</name>
    <dbReference type="NCBI Taxonomy" id="568069"/>
    <lineage>
        <taxon>Eukaryota</taxon>
        <taxon>Metazoa</taxon>
        <taxon>Ecdysozoa</taxon>
        <taxon>Arthropoda</taxon>
        <taxon>Hexapoda</taxon>
        <taxon>Insecta</taxon>
        <taxon>Pterygota</taxon>
        <taxon>Neoptera</taxon>
        <taxon>Endopterygota</taxon>
        <taxon>Diptera</taxon>
        <taxon>Nematocera</taxon>
        <taxon>Chironomoidea</taxon>
        <taxon>Chironomidae</taxon>
        <taxon>Clunio</taxon>
    </lineage>
</organism>
<sequence length="321" mass="38001">MSEIKAKNDAQTNDEVCEKHSEKLTEVLREYIKELGNKLQLVTEISKNIYDQYCKSKTDLNQIENIFTLQNAAQKKIEAENIKVENQLNQKISLMRNEFLNEWKRLYKYQQMYEIIRQELDGCCDECNVLDMKLKTEKRDCHKVLCEVKHIVKHNKSNKTFREDKFFEMTKKRDKFALKLNQLGSENDCLRHKMFEITKEIDVTRSDLKIQFASVKMFDDWSMENITERRRVLEEMVKICHENSNQDEDYLQLNNKISNMARDIENSKETIKYLKALLNTLTSGNKNQECKCICKIPAKTLYKLMKTNENSINALTTVDDS</sequence>
<proteinExistence type="predicted"/>
<protein>
    <submittedName>
        <fullName evidence="1">CLUMA_CG011208, isoform A</fullName>
    </submittedName>
</protein>
<accession>A0A1J1IC79</accession>
<evidence type="ECO:0000313" key="2">
    <source>
        <dbReference type="Proteomes" id="UP000183832"/>
    </source>
</evidence>
<reference evidence="1 2" key="1">
    <citation type="submission" date="2015-04" db="EMBL/GenBank/DDBJ databases">
        <authorList>
            <person name="Syromyatnikov M.Y."/>
            <person name="Popov V.N."/>
        </authorList>
    </citation>
    <scope>NUCLEOTIDE SEQUENCE [LARGE SCALE GENOMIC DNA]</scope>
</reference>
<dbReference type="AlphaFoldDB" id="A0A1J1IC79"/>
<dbReference type="Proteomes" id="UP000183832">
    <property type="component" value="Unassembled WGS sequence"/>
</dbReference>
<evidence type="ECO:0000313" key="1">
    <source>
        <dbReference type="EMBL" id="CRK97832.1"/>
    </source>
</evidence>
<dbReference type="EMBL" id="CVRI01000047">
    <property type="protein sequence ID" value="CRK97832.1"/>
    <property type="molecule type" value="Genomic_DNA"/>
</dbReference>
<name>A0A1J1IC79_9DIPT</name>
<keyword evidence="2" id="KW-1185">Reference proteome</keyword>